<evidence type="ECO:0000259" key="7">
    <source>
        <dbReference type="Pfam" id="PF01490"/>
    </source>
</evidence>
<proteinExistence type="predicted"/>
<dbReference type="PANTHER" id="PTHR22950">
    <property type="entry name" value="AMINO ACID TRANSPORTER"/>
    <property type="match status" value="1"/>
</dbReference>
<feature type="compositionally biased region" description="Low complexity" evidence="5">
    <location>
        <begin position="1"/>
        <end position="10"/>
    </location>
</feature>
<organism evidence="8 9">
    <name type="scientific">Hyalella azteca</name>
    <name type="common">Amphipod</name>
    <dbReference type="NCBI Taxonomy" id="294128"/>
    <lineage>
        <taxon>Eukaryota</taxon>
        <taxon>Metazoa</taxon>
        <taxon>Ecdysozoa</taxon>
        <taxon>Arthropoda</taxon>
        <taxon>Crustacea</taxon>
        <taxon>Multicrustacea</taxon>
        <taxon>Malacostraca</taxon>
        <taxon>Eumalacostraca</taxon>
        <taxon>Peracarida</taxon>
        <taxon>Amphipoda</taxon>
        <taxon>Senticaudata</taxon>
        <taxon>Talitrida</taxon>
        <taxon>Talitroidea</taxon>
        <taxon>Hyalellidae</taxon>
        <taxon>Hyalella</taxon>
    </lineage>
</organism>
<feature type="domain" description="Amino acid transporter transmembrane" evidence="7">
    <location>
        <begin position="51"/>
        <end position="427"/>
    </location>
</feature>
<feature type="transmembrane region" description="Helical" evidence="6">
    <location>
        <begin position="193"/>
        <end position="216"/>
    </location>
</feature>
<keyword evidence="2 6" id="KW-0812">Transmembrane</keyword>
<feature type="transmembrane region" description="Helical" evidence="6">
    <location>
        <begin position="420"/>
        <end position="445"/>
    </location>
</feature>
<dbReference type="InterPro" id="IPR013057">
    <property type="entry name" value="AA_transpt_TM"/>
</dbReference>
<keyword evidence="4 6" id="KW-0472">Membrane</keyword>
<feature type="transmembrane region" description="Helical" evidence="6">
    <location>
        <begin position="372"/>
        <end position="393"/>
    </location>
</feature>
<keyword evidence="8" id="KW-1185">Reference proteome</keyword>
<evidence type="ECO:0000313" key="8">
    <source>
        <dbReference type="Proteomes" id="UP000694843"/>
    </source>
</evidence>
<protein>
    <submittedName>
        <fullName evidence="9">Amino acid transporter AVT1B</fullName>
    </submittedName>
</protein>
<dbReference type="Pfam" id="PF01490">
    <property type="entry name" value="Aa_trans"/>
    <property type="match status" value="1"/>
</dbReference>
<gene>
    <name evidence="9" type="primary">LOC108666150</name>
</gene>
<evidence type="ECO:0000256" key="1">
    <source>
        <dbReference type="ARBA" id="ARBA00004141"/>
    </source>
</evidence>
<comment type="subcellular location">
    <subcellularLocation>
        <location evidence="1">Membrane</location>
        <topology evidence="1">Multi-pass membrane protein</topology>
    </subcellularLocation>
</comment>
<dbReference type="PANTHER" id="PTHR22950:SF703">
    <property type="entry name" value="AMINO ACID TRANSPORTER TRANSMEMBRANE DOMAIN-CONTAINING PROTEIN"/>
    <property type="match status" value="1"/>
</dbReference>
<feature type="transmembrane region" description="Helical" evidence="6">
    <location>
        <begin position="136"/>
        <end position="156"/>
    </location>
</feature>
<feature type="transmembrane region" description="Helical" evidence="6">
    <location>
        <begin position="264"/>
        <end position="290"/>
    </location>
</feature>
<feature type="transmembrane region" description="Helical" evidence="6">
    <location>
        <begin position="231"/>
        <end position="252"/>
    </location>
</feature>
<evidence type="ECO:0000256" key="3">
    <source>
        <dbReference type="ARBA" id="ARBA00022989"/>
    </source>
</evidence>
<dbReference type="RefSeq" id="XP_018008456.1">
    <property type="nucleotide sequence ID" value="XM_018152967.2"/>
</dbReference>
<dbReference type="GO" id="GO:0015179">
    <property type="term" value="F:L-amino acid transmembrane transporter activity"/>
    <property type="evidence" value="ECO:0007669"/>
    <property type="project" value="TreeGrafter"/>
</dbReference>
<evidence type="ECO:0000256" key="2">
    <source>
        <dbReference type="ARBA" id="ARBA00022692"/>
    </source>
</evidence>
<evidence type="ECO:0000256" key="5">
    <source>
        <dbReference type="SAM" id="MobiDB-lite"/>
    </source>
</evidence>
<feature type="region of interest" description="Disordered" evidence="5">
    <location>
        <begin position="1"/>
        <end position="21"/>
    </location>
</feature>
<dbReference type="GeneID" id="108666150"/>
<dbReference type="KEGG" id="hazt:108666150"/>
<sequence>MDKNSISIKAGSGGSVSSGNKSSIVSVDPNLDAMGRKILPGVGGRTNGLGYLKAGYFLVTTMVGAGFLALPRALADAGWIGVPLIILCGGSIGFSTTRLGRSWLLMEERWPRYRVPARQPYMDIAEEAFGSIGRKICFGCVIFTLVGYGIAFYILMAGMMNSLVSDVSVCGWIIIFAVIAWPTTFFGTPKDFWPISVFAVVATAITILVILIQLYVDIPLHHDQQYPNPTIVSFSLGFSGILFAFGGVSVFPTLQNDMEDRRQWWKSVVLGFSVVLCLYLPIAISAYVIIGDAVSSNILMDISEGINVTIAMVLDIINLLLTNIICFNPVAQAFEDIFRVPNSFNWRRVVLRSSIVIFEATVALGVPDFGAILNLIGGSTIAILSFIFPPLMYMRLMDMQKDKTWEVEAYEKTIPLWERIYLWMIVVVAAIGSITSTVSALIVILDPDTLGASCFSNFQLSSS</sequence>
<evidence type="ECO:0000313" key="9">
    <source>
        <dbReference type="RefSeq" id="XP_018008456.1"/>
    </source>
</evidence>
<evidence type="ECO:0000256" key="6">
    <source>
        <dbReference type="SAM" id="Phobius"/>
    </source>
</evidence>
<feature type="transmembrane region" description="Helical" evidence="6">
    <location>
        <begin position="80"/>
        <end position="100"/>
    </location>
</feature>
<dbReference type="GO" id="GO:0005774">
    <property type="term" value="C:vacuolar membrane"/>
    <property type="evidence" value="ECO:0007669"/>
    <property type="project" value="TreeGrafter"/>
</dbReference>
<feature type="transmembrane region" description="Helical" evidence="6">
    <location>
        <begin position="310"/>
        <end position="328"/>
    </location>
</feature>
<evidence type="ECO:0000256" key="4">
    <source>
        <dbReference type="ARBA" id="ARBA00023136"/>
    </source>
</evidence>
<feature type="transmembrane region" description="Helical" evidence="6">
    <location>
        <begin position="54"/>
        <end position="74"/>
    </location>
</feature>
<dbReference type="Proteomes" id="UP000694843">
    <property type="component" value="Unplaced"/>
</dbReference>
<keyword evidence="3 6" id="KW-1133">Transmembrane helix</keyword>
<feature type="transmembrane region" description="Helical" evidence="6">
    <location>
        <begin position="349"/>
        <end position="366"/>
    </location>
</feature>
<name>A0A8B7N3P7_HYAAZ</name>
<accession>A0A8B7N3P7</accession>
<reference evidence="9" key="1">
    <citation type="submission" date="2025-08" db="UniProtKB">
        <authorList>
            <consortium name="RefSeq"/>
        </authorList>
    </citation>
    <scope>IDENTIFICATION</scope>
    <source>
        <tissue evidence="9">Whole organism</tissue>
    </source>
</reference>
<dbReference type="OMA" id="PYINNCY"/>
<dbReference type="AlphaFoldDB" id="A0A8B7N3P7"/>
<dbReference type="Gene3D" id="1.20.1740.10">
    <property type="entry name" value="Amino acid/polyamine transporter I"/>
    <property type="match status" value="1"/>
</dbReference>
<dbReference type="OrthoDB" id="655540at2759"/>
<feature type="transmembrane region" description="Helical" evidence="6">
    <location>
        <begin position="162"/>
        <end position="181"/>
    </location>
</feature>